<dbReference type="RefSeq" id="XP_014567251.1">
    <property type="nucleotide sequence ID" value="XM_014711765.1"/>
</dbReference>
<evidence type="ECO:0000313" key="3">
    <source>
        <dbReference type="Proteomes" id="UP000009131"/>
    </source>
</evidence>
<dbReference type="InParanoid" id="G7DYZ7"/>
<feature type="chain" id="PRO_5009955589" description="GEgh 16 protein" evidence="1">
    <location>
        <begin position="20"/>
        <end position="213"/>
    </location>
</feature>
<dbReference type="InterPro" id="IPR021476">
    <property type="entry name" value="Egh16-like"/>
</dbReference>
<feature type="signal peptide" evidence="1">
    <location>
        <begin position="1"/>
        <end position="19"/>
    </location>
</feature>
<keyword evidence="3" id="KW-1185">Reference proteome</keyword>
<accession>G7DYZ7</accession>
<dbReference type="STRING" id="764103.G7DYZ7"/>
<dbReference type="Pfam" id="PF11327">
    <property type="entry name" value="Egh16-like"/>
    <property type="match status" value="1"/>
</dbReference>
<evidence type="ECO:0000313" key="2">
    <source>
        <dbReference type="EMBL" id="GAA95807.1"/>
    </source>
</evidence>
<evidence type="ECO:0008006" key="4">
    <source>
        <dbReference type="Google" id="ProtNLM"/>
    </source>
</evidence>
<dbReference type="OMA" id="GAKTDFP"/>
<dbReference type="Proteomes" id="UP000009131">
    <property type="component" value="Unassembled WGS sequence"/>
</dbReference>
<dbReference type="EMBL" id="BABT02000063">
    <property type="protein sequence ID" value="GAA95807.1"/>
    <property type="molecule type" value="Genomic_DNA"/>
</dbReference>
<evidence type="ECO:0000256" key="1">
    <source>
        <dbReference type="SAM" id="SignalP"/>
    </source>
</evidence>
<dbReference type="PANTHER" id="PTHR34618:SF4">
    <property type="entry name" value="CAS1"/>
    <property type="match status" value="1"/>
</dbReference>
<reference evidence="2 3" key="2">
    <citation type="journal article" date="2012" name="Open Biol.">
        <title>Characteristics of nucleosomes and linker DNA regions on the genome of the basidiomycete Mixia osmundae revealed by mono- and dinucleosome mapping.</title>
        <authorList>
            <person name="Nishida H."/>
            <person name="Kondo S."/>
            <person name="Matsumoto T."/>
            <person name="Suzuki Y."/>
            <person name="Yoshikawa H."/>
            <person name="Taylor T.D."/>
            <person name="Sugiyama J."/>
        </authorList>
    </citation>
    <scope>NUCLEOTIDE SEQUENCE [LARGE SCALE GENOMIC DNA]</scope>
    <source>
        <strain evidence="3">CBS 9802 / IAM 14324 / JCM 22182 / KY 12970</strain>
    </source>
</reference>
<proteinExistence type="predicted"/>
<dbReference type="HOGENOM" id="CLU_047729_3_2_1"/>
<dbReference type="AlphaFoldDB" id="G7DYZ7"/>
<name>G7DYZ7_MIXOS</name>
<dbReference type="OrthoDB" id="3241054at2759"/>
<dbReference type="PANTHER" id="PTHR34618">
    <property type="entry name" value="SURFACE PROTEIN MAS1, PUTATIVE-RELATED"/>
    <property type="match status" value="1"/>
</dbReference>
<keyword evidence="1" id="KW-0732">Signal</keyword>
<organism evidence="2 3">
    <name type="scientific">Mixia osmundae (strain CBS 9802 / IAM 14324 / JCM 22182 / KY 12970)</name>
    <dbReference type="NCBI Taxonomy" id="764103"/>
    <lineage>
        <taxon>Eukaryota</taxon>
        <taxon>Fungi</taxon>
        <taxon>Dikarya</taxon>
        <taxon>Basidiomycota</taxon>
        <taxon>Pucciniomycotina</taxon>
        <taxon>Mixiomycetes</taxon>
        <taxon>Mixiales</taxon>
        <taxon>Mixiaceae</taxon>
        <taxon>Mixia</taxon>
    </lineage>
</organism>
<gene>
    <name evidence="2" type="primary">Mo02464</name>
    <name evidence="2" type="ORF">E5Q_02464</name>
</gene>
<dbReference type="eggNOG" id="ENOG502QUBE">
    <property type="taxonomic scope" value="Eukaryota"/>
</dbReference>
<sequence>MKFVTSTFVTLALASVALGHGALVAVQGENGVTGKGIGIVDSTPRDGTRRDPFQADTSIIRDREITAGTAGVCGRTLAGGNNANPELTQVRAMIDGGQMPTMFKDGTVKMTLHQINGDGGGPYTCQMSVDMGATFTDMEVVTNIPGENSRSRAKATDFPLVARATTLPDGPAMVRCRNAARAGPFGGCVMVAPPAAAAPAKRSLNASVEEDEY</sequence>
<reference evidence="2 3" key="1">
    <citation type="journal article" date="2011" name="J. Gen. Appl. Microbiol.">
        <title>Draft genome sequencing of the enigmatic basidiomycete Mixia osmundae.</title>
        <authorList>
            <person name="Nishida H."/>
            <person name="Nagatsuka Y."/>
            <person name="Sugiyama J."/>
        </authorList>
    </citation>
    <scope>NUCLEOTIDE SEQUENCE [LARGE SCALE GENOMIC DNA]</scope>
    <source>
        <strain evidence="3">CBS 9802 / IAM 14324 / JCM 22182 / KY 12970</strain>
    </source>
</reference>
<protein>
    <recommendedName>
        <fullName evidence="4">GEgh 16 protein</fullName>
    </recommendedName>
</protein>
<comment type="caution">
    <text evidence="2">The sequence shown here is derived from an EMBL/GenBank/DDBJ whole genome shotgun (WGS) entry which is preliminary data.</text>
</comment>